<evidence type="ECO:0000259" key="8">
    <source>
        <dbReference type="Pfam" id="PF07669"/>
    </source>
</evidence>
<reference evidence="10" key="2">
    <citation type="submission" date="2024-06" db="EMBL/GenBank/DDBJ databases">
        <authorList>
            <person name="Plum-Jensen L.E."/>
            <person name="Schramm A."/>
            <person name="Marshall I.P.G."/>
        </authorList>
    </citation>
    <scope>NUCLEOTIDE SEQUENCE</scope>
    <source>
        <strain evidence="10">Rat1</strain>
    </source>
</reference>
<evidence type="ECO:0000256" key="6">
    <source>
        <dbReference type="ARBA" id="ARBA00023125"/>
    </source>
</evidence>
<dbReference type="GO" id="GO:0009007">
    <property type="term" value="F:site-specific DNA-methyltransferase (adenine-specific) activity"/>
    <property type="evidence" value="ECO:0007669"/>
    <property type="project" value="UniProtKB-EC"/>
</dbReference>
<feature type="domain" description="TaqI-like C-terminal specificity" evidence="9">
    <location>
        <begin position="420"/>
        <end position="524"/>
    </location>
</feature>
<dbReference type="InterPro" id="IPR002052">
    <property type="entry name" value="DNA_methylase_N6_adenine_CS"/>
</dbReference>
<dbReference type="AlphaFoldDB" id="A0AAU8M241"/>
<accession>A0AAU8M241</accession>
<dbReference type="KEGG" id="eaj:Q3M24_10950"/>
<dbReference type="InterPro" id="IPR025931">
    <property type="entry name" value="TaqI_C"/>
</dbReference>
<dbReference type="Pfam" id="PF07669">
    <property type="entry name" value="Eco57I"/>
    <property type="match status" value="1"/>
</dbReference>
<gene>
    <name evidence="10" type="ORF">Q3M24_10950</name>
</gene>
<dbReference type="Gene3D" id="3.40.50.150">
    <property type="entry name" value="Vaccinia Virus protein VP39"/>
    <property type="match status" value="1"/>
</dbReference>
<dbReference type="GO" id="GO:0032259">
    <property type="term" value="P:methylation"/>
    <property type="evidence" value="ECO:0007669"/>
    <property type="project" value="UniProtKB-KW"/>
</dbReference>
<dbReference type="Pfam" id="PF12950">
    <property type="entry name" value="TaqI_C"/>
    <property type="match status" value="1"/>
</dbReference>
<dbReference type="EMBL" id="CP159373">
    <property type="protein sequence ID" value="XCN75217.1"/>
    <property type="molecule type" value="Genomic_DNA"/>
</dbReference>
<dbReference type="InterPro" id="IPR050953">
    <property type="entry name" value="N4_N6_ade-DNA_methylase"/>
</dbReference>
<feature type="domain" description="Type II methyltransferase M.TaqI-like" evidence="8">
    <location>
        <begin position="136"/>
        <end position="251"/>
    </location>
</feature>
<dbReference type="GO" id="GO:0009307">
    <property type="term" value="P:DNA restriction-modification system"/>
    <property type="evidence" value="ECO:0007669"/>
    <property type="project" value="UniProtKB-KW"/>
</dbReference>
<keyword evidence="6" id="KW-0238">DNA-binding</keyword>
<name>A0AAU8M241_9BACT</name>
<dbReference type="PANTHER" id="PTHR33841">
    <property type="entry name" value="DNA METHYLTRANSFERASE YEEA-RELATED"/>
    <property type="match status" value="1"/>
</dbReference>
<keyword evidence="3" id="KW-0808">Transferase</keyword>
<dbReference type="REBASE" id="963929">
    <property type="entry name" value="M.EaeRat1ORF10950P"/>
</dbReference>
<reference evidence="10" key="1">
    <citation type="journal article" date="2024" name="Syst. Appl. Microbiol.">
        <title>First single-strain enrichments of Electrothrix cable bacteria, description of E. aestuarii sp. nov. and E. rattekaaiensis sp. nov., and proposal of a cable bacteria taxonomy following the rules of the SeqCode.</title>
        <authorList>
            <person name="Plum-Jensen L.E."/>
            <person name="Schramm A."/>
            <person name="Marshall I.P.G."/>
        </authorList>
    </citation>
    <scope>NUCLEOTIDE SEQUENCE</scope>
    <source>
        <strain evidence="10">Rat1</strain>
    </source>
</reference>
<organism evidence="10">
    <name type="scientific">Candidatus Electrothrix aestuarii</name>
    <dbReference type="NCBI Taxonomy" id="3062594"/>
    <lineage>
        <taxon>Bacteria</taxon>
        <taxon>Pseudomonadati</taxon>
        <taxon>Thermodesulfobacteriota</taxon>
        <taxon>Desulfobulbia</taxon>
        <taxon>Desulfobulbales</taxon>
        <taxon>Desulfobulbaceae</taxon>
        <taxon>Candidatus Electrothrix</taxon>
    </lineage>
</organism>
<dbReference type="PROSITE" id="PS00092">
    <property type="entry name" value="N6_MTASE"/>
    <property type="match status" value="1"/>
</dbReference>
<evidence type="ECO:0000259" key="9">
    <source>
        <dbReference type="Pfam" id="PF12950"/>
    </source>
</evidence>
<dbReference type="PRINTS" id="PR00507">
    <property type="entry name" value="N12N6MTFRASE"/>
</dbReference>
<evidence type="ECO:0000256" key="3">
    <source>
        <dbReference type="ARBA" id="ARBA00022679"/>
    </source>
</evidence>
<dbReference type="SUPFAM" id="SSF53335">
    <property type="entry name" value="S-adenosyl-L-methionine-dependent methyltransferases"/>
    <property type="match status" value="1"/>
</dbReference>
<evidence type="ECO:0000256" key="4">
    <source>
        <dbReference type="ARBA" id="ARBA00022691"/>
    </source>
</evidence>
<keyword evidence="5" id="KW-0680">Restriction system</keyword>
<dbReference type="GO" id="GO:0003677">
    <property type="term" value="F:DNA binding"/>
    <property type="evidence" value="ECO:0007669"/>
    <property type="project" value="UniProtKB-KW"/>
</dbReference>
<protein>
    <recommendedName>
        <fullName evidence="1">site-specific DNA-methyltransferase (adenine-specific)</fullName>
        <ecNumber evidence="1">2.1.1.72</ecNumber>
    </recommendedName>
</protein>
<dbReference type="InterPro" id="IPR011639">
    <property type="entry name" value="MethylTrfase_TaqI-like_dom"/>
</dbReference>
<comment type="catalytic activity">
    <reaction evidence="7">
        <text>a 2'-deoxyadenosine in DNA + S-adenosyl-L-methionine = an N(6)-methyl-2'-deoxyadenosine in DNA + S-adenosyl-L-homocysteine + H(+)</text>
        <dbReference type="Rhea" id="RHEA:15197"/>
        <dbReference type="Rhea" id="RHEA-COMP:12418"/>
        <dbReference type="Rhea" id="RHEA-COMP:12419"/>
        <dbReference type="ChEBI" id="CHEBI:15378"/>
        <dbReference type="ChEBI" id="CHEBI:57856"/>
        <dbReference type="ChEBI" id="CHEBI:59789"/>
        <dbReference type="ChEBI" id="CHEBI:90615"/>
        <dbReference type="ChEBI" id="CHEBI:90616"/>
        <dbReference type="EC" id="2.1.1.72"/>
    </reaction>
</comment>
<evidence type="ECO:0000256" key="1">
    <source>
        <dbReference type="ARBA" id="ARBA00011900"/>
    </source>
</evidence>
<evidence type="ECO:0000313" key="10">
    <source>
        <dbReference type="EMBL" id="XCN75217.1"/>
    </source>
</evidence>
<sequence>MVQTTLFELTHSGAPPVTQEVKTALKELAQTNNREVRGAVYTRTEVVNFILDLIGFTEDQPLFKKRILEPSFGNGNFLLPLLDRLLASWKRHSISEDYKELQHSLVATELHRQSFTTTKQTVITKLTSYGISHNQATKLADTWLLQGDFLLTPLDQQFNFVIGNPPYVRQELIPSPLLREYRSRFQTMYDRADLYVPFFEKALSLLEDSGVLGFICADRWMKNKYGGPLRKKISGNYHLKIYIDMVGTNAFLSDVSTYPAITIINKQRNGPTRILRKPKIEKKSLSTLAAELLAPALPKDSVIQELHNVLHNDAPWLLDPTDKMLSLLRRLELSFPTIEETGCKIGIGVATGADKIFIGKYDTLDVEKNRKLPLARTKDIKTGQVIWQGDGIINPFDSTGTLVNLNTYPKLKKYLYQHKTTIANRHCAKKSPANWYRTIDRINPSLTYRPKLLIPDIKGGAHIVFEPGKLYPHHNLYYIISDKWELQALQAVLLSDITKLFITTYSTKMRGGYFRFQAQYLRRIRIPQWNTVSPSIREELIIASSSRNLTACNRAAFKLYGLSEEDKITLNESRE</sequence>
<dbReference type="EC" id="2.1.1.72" evidence="1"/>
<evidence type="ECO:0000256" key="5">
    <source>
        <dbReference type="ARBA" id="ARBA00022747"/>
    </source>
</evidence>
<proteinExistence type="predicted"/>
<dbReference type="PANTHER" id="PTHR33841:SF1">
    <property type="entry name" value="DNA METHYLTRANSFERASE A"/>
    <property type="match status" value="1"/>
</dbReference>
<evidence type="ECO:0000256" key="2">
    <source>
        <dbReference type="ARBA" id="ARBA00022603"/>
    </source>
</evidence>
<keyword evidence="4" id="KW-0949">S-adenosyl-L-methionine</keyword>
<keyword evidence="2 10" id="KW-0489">Methyltransferase</keyword>
<dbReference type="InterPro" id="IPR029063">
    <property type="entry name" value="SAM-dependent_MTases_sf"/>
</dbReference>
<evidence type="ECO:0000256" key="7">
    <source>
        <dbReference type="ARBA" id="ARBA00047942"/>
    </source>
</evidence>